<evidence type="ECO:0000256" key="1">
    <source>
        <dbReference type="ARBA" id="ARBA00001917"/>
    </source>
</evidence>
<dbReference type="InterPro" id="IPR018517">
    <property type="entry name" value="tRNA_hU_synthase_CS"/>
</dbReference>
<dbReference type="PROSITE" id="PS01136">
    <property type="entry name" value="UPF0034"/>
    <property type="match status" value="1"/>
</dbReference>
<dbReference type="InterPro" id="IPR052582">
    <property type="entry name" value="tRNA-DUS-like"/>
</dbReference>
<dbReference type="PANTHER" id="PTHR45936">
    <property type="entry name" value="TRNA-DIHYDROURIDINE(20) SYNTHASE [NAD(P)+]-LIKE"/>
    <property type="match status" value="1"/>
</dbReference>
<keyword evidence="4" id="KW-0507">mRNA processing</keyword>
<dbReference type="CDD" id="cd02801">
    <property type="entry name" value="DUS_like_FMN"/>
    <property type="match status" value="1"/>
</dbReference>
<dbReference type="Pfam" id="PF01207">
    <property type="entry name" value="Dus"/>
    <property type="match status" value="1"/>
</dbReference>
<evidence type="ECO:0000259" key="9">
    <source>
        <dbReference type="Pfam" id="PF01207"/>
    </source>
</evidence>
<accession>A0AAD5S6Q5</accession>
<evidence type="ECO:0000256" key="7">
    <source>
        <dbReference type="ARBA" id="ARBA00048342"/>
    </source>
</evidence>
<protein>
    <submittedName>
        <fullName evidence="10">tRNA-dihydrouridine(20) synthase [NAD(P)+]-like</fullName>
    </submittedName>
</protein>
<dbReference type="AlphaFoldDB" id="A0AAD5S6Q5"/>
<dbReference type="InterPro" id="IPR013785">
    <property type="entry name" value="Aldolase_TIM"/>
</dbReference>
<evidence type="ECO:0000256" key="6">
    <source>
        <dbReference type="ARBA" id="ARBA00023002"/>
    </source>
</evidence>
<dbReference type="InterPro" id="IPR035587">
    <property type="entry name" value="DUS-like_FMN-bd"/>
</dbReference>
<evidence type="ECO:0000256" key="8">
    <source>
        <dbReference type="ARBA" id="ARBA00049447"/>
    </source>
</evidence>
<dbReference type="GO" id="GO:0050660">
    <property type="term" value="F:flavin adenine dinucleotide binding"/>
    <property type="evidence" value="ECO:0007669"/>
    <property type="project" value="InterPro"/>
</dbReference>
<dbReference type="GO" id="GO:0006397">
    <property type="term" value="P:mRNA processing"/>
    <property type="evidence" value="ECO:0007669"/>
    <property type="project" value="UniProtKB-KW"/>
</dbReference>
<comment type="cofactor">
    <cofactor evidence="1">
        <name>FMN</name>
        <dbReference type="ChEBI" id="CHEBI:58210"/>
    </cofactor>
</comment>
<dbReference type="Gene3D" id="3.20.20.70">
    <property type="entry name" value="Aldolase class I"/>
    <property type="match status" value="1"/>
</dbReference>
<feature type="domain" description="DUS-like FMN-binding" evidence="9">
    <location>
        <begin position="14"/>
        <end position="330"/>
    </location>
</feature>
<evidence type="ECO:0000313" key="11">
    <source>
        <dbReference type="Proteomes" id="UP001212841"/>
    </source>
</evidence>
<comment type="caution">
    <text evidence="10">The sequence shown here is derived from an EMBL/GenBank/DDBJ whole genome shotgun (WGS) entry which is preliminary data.</text>
</comment>
<evidence type="ECO:0000256" key="5">
    <source>
        <dbReference type="ARBA" id="ARBA00022694"/>
    </source>
</evidence>
<comment type="catalytic activity">
    <reaction evidence="7">
        <text>a 5,6-dihydrouridine in mRNA + NAD(+) = a uridine in mRNA + NADH + H(+)</text>
        <dbReference type="Rhea" id="RHEA:69851"/>
        <dbReference type="Rhea" id="RHEA-COMP:14658"/>
        <dbReference type="Rhea" id="RHEA-COMP:17789"/>
        <dbReference type="ChEBI" id="CHEBI:15378"/>
        <dbReference type="ChEBI" id="CHEBI:57540"/>
        <dbReference type="ChEBI" id="CHEBI:57945"/>
        <dbReference type="ChEBI" id="CHEBI:65315"/>
        <dbReference type="ChEBI" id="CHEBI:74443"/>
    </reaction>
    <physiologicalReaction direction="right-to-left" evidence="7">
        <dbReference type="Rhea" id="RHEA:69853"/>
    </physiologicalReaction>
</comment>
<keyword evidence="11" id="KW-1185">Reference proteome</keyword>
<gene>
    <name evidence="10" type="primary">DUS2L</name>
    <name evidence="10" type="ORF">HK097_001371</name>
</gene>
<comment type="catalytic activity">
    <reaction evidence="8">
        <text>a 5,6-dihydrouridine in mRNA + NADP(+) = a uridine in mRNA + NADPH + H(+)</text>
        <dbReference type="Rhea" id="RHEA:69855"/>
        <dbReference type="Rhea" id="RHEA-COMP:14658"/>
        <dbReference type="Rhea" id="RHEA-COMP:17789"/>
        <dbReference type="ChEBI" id="CHEBI:15378"/>
        <dbReference type="ChEBI" id="CHEBI:57783"/>
        <dbReference type="ChEBI" id="CHEBI:58349"/>
        <dbReference type="ChEBI" id="CHEBI:65315"/>
        <dbReference type="ChEBI" id="CHEBI:74443"/>
    </reaction>
    <physiologicalReaction direction="right-to-left" evidence="8">
        <dbReference type="Rhea" id="RHEA:69857"/>
    </physiologicalReaction>
</comment>
<evidence type="ECO:0000313" key="10">
    <source>
        <dbReference type="EMBL" id="KAJ3044767.1"/>
    </source>
</evidence>
<dbReference type="GO" id="GO:0005737">
    <property type="term" value="C:cytoplasm"/>
    <property type="evidence" value="ECO:0007669"/>
    <property type="project" value="TreeGrafter"/>
</dbReference>
<dbReference type="EMBL" id="JADGJD010001270">
    <property type="protein sequence ID" value="KAJ3044767.1"/>
    <property type="molecule type" value="Genomic_DNA"/>
</dbReference>
<dbReference type="GO" id="GO:0017150">
    <property type="term" value="F:tRNA dihydrouridine synthase activity"/>
    <property type="evidence" value="ECO:0007669"/>
    <property type="project" value="InterPro"/>
</dbReference>
<dbReference type="Proteomes" id="UP001212841">
    <property type="component" value="Unassembled WGS sequence"/>
</dbReference>
<dbReference type="PANTHER" id="PTHR45936:SF1">
    <property type="entry name" value="TRNA-DIHYDROURIDINE(20) SYNTHASE [NAD(P)+]-LIKE"/>
    <property type="match status" value="1"/>
</dbReference>
<sequence length="370" mass="41229">MLSSQTLDYRDKLILAPMVRVGTLPNRLLALKYGADIVYSPETVDKALIKCRRVENDVLGTVDFVTQDNKLCLRVHPDERDKLVVQLGTADPDLAVQAALLVAGDVAGIDVNCGCPKRFSLVSGMGAALLSNQEKLLAILRNLIAKVPLPITCKLRMIPNSEEGTFIENTIDLMRRIEATGVKAIGLHCRFQTTKETQPGYWEIFKPVAEAISIPVIANGDIYTLEDVKRLKELSGISSFMMARAAEQNVSIFRREGPIPRREILEEYIRTAVQYNMPFHNCKYVVLIIWPTAMGKELREKVAKARSYVDMCAAVGLEEYLEETVTARKRRASELQQQDRLLKDEIGELGAECPYIPEAPVLPSEVLATA</sequence>
<keyword evidence="2" id="KW-0285">Flavoprotein</keyword>
<evidence type="ECO:0000256" key="2">
    <source>
        <dbReference type="ARBA" id="ARBA00022630"/>
    </source>
</evidence>
<organism evidence="10 11">
    <name type="scientific">Rhizophlyctis rosea</name>
    <dbReference type="NCBI Taxonomy" id="64517"/>
    <lineage>
        <taxon>Eukaryota</taxon>
        <taxon>Fungi</taxon>
        <taxon>Fungi incertae sedis</taxon>
        <taxon>Chytridiomycota</taxon>
        <taxon>Chytridiomycota incertae sedis</taxon>
        <taxon>Chytridiomycetes</taxon>
        <taxon>Rhizophlyctidales</taxon>
        <taxon>Rhizophlyctidaceae</taxon>
        <taxon>Rhizophlyctis</taxon>
    </lineage>
</organism>
<keyword evidence="3" id="KW-0288">FMN</keyword>
<dbReference type="SUPFAM" id="SSF51395">
    <property type="entry name" value="FMN-linked oxidoreductases"/>
    <property type="match status" value="1"/>
</dbReference>
<evidence type="ECO:0000256" key="3">
    <source>
        <dbReference type="ARBA" id="ARBA00022643"/>
    </source>
</evidence>
<keyword evidence="6" id="KW-0560">Oxidoreductase</keyword>
<reference evidence="10" key="1">
    <citation type="submission" date="2020-05" db="EMBL/GenBank/DDBJ databases">
        <title>Phylogenomic resolution of chytrid fungi.</title>
        <authorList>
            <person name="Stajich J.E."/>
            <person name="Amses K."/>
            <person name="Simmons R."/>
            <person name="Seto K."/>
            <person name="Myers J."/>
            <person name="Bonds A."/>
            <person name="Quandt C.A."/>
            <person name="Barry K."/>
            <person name="Liu P."/>
            <person name="Grigoriev I."/>
            <person name="Longcore J.E."/>
            <person name="James T.Y."/>
        </authorList>
    </citation>
    <scope>NUCLEOTIDE SEQUENCE</scope>
    <source>
        <strain evidence="10">JEL0318</strain>
    </source>
</reference>
<name>A0AAD5S6Q5_9FUNG</name>
<keyword evidence="5" id="KW-0819">tRNA processing</keyword>
<evidence type="ECO:0000256" key="4">
    <source>
        <dbReference type="ARBA" id="ARBA00022664"/>
    </source>
</evidence>
<proteinExistence type="predicted"/>